<reference evidence="3" key="1">
    <citation type="submission" date="2020-05" db="EMBL/GenBank/DDBJ databases">
        <authorList>
            <person name="Chiriac C."/>
            <person name="Salcher M."/>
            <person name="Ghai R."/>
            <person name="Kavagutti S V."/>
        </authorList>
    </citation>
    <scope>NUCLEOTIDE SEQUENCE</scope>
</reference>
<dbReference type="EMBL" id="CAFBLO010000115">
    <property type="protein sequence ID" value="CAB4875557.1"/>
    <property type="molecule type" value="Genomic_DNA"/>
</dbReference>
<feature type="coiled-coil region" evidence="1">
    <location>
        <begin position="171"/>
        <end position="271"/>
    </location>
</feature>
<protein>
    <submittedName>
        <fullName evidence="3">Unannotated protein</fullName>
    </submittedName>
</protein>
<evidence type="ECO:0000256" key="1">
    <source>
        <dbReference type="SAM" id="Coils"/>
    </source>
</evidence>
<evidence type="ECO:0000313" key="3">
    <source>
        <dbReference type="EMBL" id="CAB4875557.1"/>
    </source>
</evidence>
<proteinExistence type="predicted"/>
<feature type="region of interest" description="Disordered" evidence="2">
    <location>
        <begin position="356"/>
        <end position="385"/>
    </location>
</feature>
<keyword evidence="1" id="KW-0175">Coiled coil</keyword>
<gene>
    <name evidence="3" type="ORF">UFOPK3364_00993</name>
</gene>
<feature type="coiled-coil region" evidence="1">
    <location>
        <begin position="16"/>
        <end position="43"/>
    </location>
</feature>
<evidence type="ECO:0000256" key="2">
    <source>
        <dbReference type="SAM" id="MobiDB-lite"/>
    </source>
</evidence>
<name>A0A6J7DXU8_9ZZZZ</name>
<dbReference type="Pfam" id="PF05103">
    <property type="entry name" value="DivIVA"/>
    <property type="match status" value="1"/>
</dbReference>
<dbReference type="AlphaFoldDB" id="A0A6J7DXU8"/>
<organism evidence="3">
    <name type="scientific">freshwater metagenome</name>
    <dbReference type="NCBI Taxonomy" id="449393"/>
    <lineage>
        <taxon>unclassified sequences</taxon>
        <taxon>metagenomes</taxon>
        <taxon>ecological metagenomes</taxon>
    </lineage>
</organism>
<dbReference type="InterPro" id="IPR007793">
    <property type="entry name" value="DivIVA_fam"/>
</dbReference>
<feature type="compositionally biased region" description="Low complexity" evidence="2">
    <location>
        <begin position="357"/>
        <end position="385"/>
    </location>
</feature>
<accession>A0A6J7DXU8</accession>
<sequence length="385" mass="42387">MATDGQFPVVMRGYAREEVDKAIANMRREIIAATTERNELATELARLGGRKGLVEGDLPTYSGLGTKLEMVLRTSEEQATILISKADIQAQRTIADARIEADQIINDATSRAESLVAAAEEKARYETSAARIDAENITAIAEKDVETLRAEAIRETNRVRGNAATEAASARATLKREMSEKQALLDREIAEQRLVMDKEAHEARAEIARLIGEADRQKLDLIVEVSARRHELEQQLLEEHRDIIAQNEAYLKAANEEFTKLQKDLTSLKREHNRLEPEVLKIREMAIVESKEAARSTIDAANAKARQIVNAARSEAKLELDNAAQRLAEIAAERDAIAAYIGDLNTSVAFMAKSLAPKKAVPKTTPAPKTTTTTAPKSTSKTTPK</sequence>